<dbReference type="Pfam" id="PF00027">
    <property type="entry name" value="cNMP_binding"/>
    <property type="match status" value="1"/>
</dbReference>
<dbReference type="RefSeq" id="WP_137372214.1">
    <property type="nucleotide sequence ID" value="NZ_AP025491.1"/>
</dbReference>
<organism evidence="2 3">
    <name type="scientific">Vibrio gallaecicus</name>
    <dbReference type="NCBI Taxonomy" id="552386"/>
    <lineage>
        <taxon>Bacteria</taxon>
        <taxon>Pseudomonadati</taxon>
        <taxon>Pseudomonadota</taxon>
        <taxon>Gammaproteobacteria</taxon>
        <taxon>Vibrionales</taxon>
        <taxon>Vibrionaceae</taxon>
        <taxon>Vibrio</taxon>
    </lineage>
</organism>
<gene>
    <name evidence="2" type="ORF">AB4566_19540</name>
</gene>
<dbReference type="SUPFAM" id="SSF51206">
    <property type="entry name" value="cAMP-binding domain-like"/>
    <property type="match status" value="1"/>
</dbReference>
<dbReference type="PROSITE" id="PS50042">
    <property type="entry name" value="CNMP_BINDING_3"/>
    <property type="match status" value="1"/>
</dbReference>
<dbReference type="InterPro" id="IPR014710">
    <property type="entry name" value="RmlC-like_jellyroll"/>
</dbReference>
<dbReference type="InterPro" id="IPR018490">
    <property type="entry name" value="cNMP-bd_dom_sf"/>
</dbReference>
<feature type="domain" description="Cyclic nucleotide-binding" evidence="1">
    <location>
        <begin position="35"/>
        <end position="118"/>
    </location>
</feature>
<dbReference type="InterPro" id="IPR000595">
    <property type="entry name" value="cNMP-bd_dom"/>
</dbReference>
<protein>
    <submittedName>
        <fullName evidence="2">Crp/Fnr family transcriptional regulator</fullName>
    </submittedName>
</protein>
<evidence type="ECO:0000313" key="2">
    <source>
        <dbReference type="EMBL" id="MFA0570464.1"/>
    </source>
</evidence>
<dbReference type="CDD" id="cd00038">
    <property type="entry name" value="CAP_ED"/>
    <property type="match status" value="1"/>
</dbReference>
<dbReference type="EMBL" id="JBFRUW010000084">
    <property type="protein sequence ID" value="MFA0570464.1"/>
    <property type="molecule type" value="Genomic_DNA"/>
</dbReference>
<comment type="caution">
    <text evidence="2">The sequence shown here is derived from an EMBL/GenBank/DDBJ whole genome shotgun (WGS) entry which is preliminary data.</text>
</comment>
<dbReference type="Gene3D" id="2.60.120.10">
    <property type="entry name" value="Jelly Rolls"/>
    <property type="match status" value="1"/>
</dbReference>
<accession>A0ABV4NGB3</accession>
<name>A0ABV4NGB3_9VIBR</name>
<evidence type="ECO:0000313" key="3">
    <source>
        <dbReference type="Proteomes" id="UP001570417"/>
    </source>
</evidence>
<dbReference type="Proteomes" id="UP001570417">
    <property type="component" value="Unassembled WGS sequence"/>
</dbReference>
<keyword evidence="3" id="KW-1185">Reference proteome</keyword>
<evidence type="ECO:0000259" key="1">
    <source>
        <dbReference type="PROSITE" id="PS50042"/>
    </source>
</evidence>
<proteinExistence type="predicted"/>
<reference evidence="2 3" key="1">
    <citation type="journal article" date="2024" name="ISME J.">
        <title>Tailless and filamentous prophages are predominant in marine Vibrio.</title>
        <authorList>
            <person name="Steensen K."/>
            <person name="Seneca J."/>
            <person name="Bartlau N."/>
            <person name="Yu X.A."/>
            <person name="Hussain F.A."/>
            <person name="Polz M.F."/>
        </authorList>
    </citation>
    <scope>NUCLEOTIDE SEQUENCE [LARGE SCALE GENOMIC DNA]</scope>
    <source>
        <strain evidence="2 3">10N.222.51.A1</strain>
    </source>
</reference>
<sequence>MEKTNQQLLQNTFSAFISLNQADMDIAIPYFTFRYCHPKEYLFLSGELPLDVHFVLNGVGRYFYIDQNGIERNKSLVRKGGAFASISSIVEGSPSPFFAQALTECVIASVSYSNLVKLSKSNNNWGDFVRKMFERLVLKKEKREAGFLMLSAKERYLQFLKEFGADSQEIPLRHVAMYLGITDVTLSRIRREMGLT</sequence>